<feature type="signal peptide" evidence="2">
    <location>
        <begin position="1"/>
        <end position="29"/>
    </location>
</feature>
<dbReference type="OrthoDB" id="281406at2"/>
<proteinExistence type="predicted"/>
<dbReference type="InterPro" id="IPR009003">
    <property type="entry name" value="Peptidase_S1_PA"/>
</dbReference>
<feature type="region of interest" description="Disordered" evidence="1">
    <location>
        <begin position="224"/>
        <end position="243"/>
    </location>
</feature>
<evidence type="ECO:0000256" key="2">
    <source>
        <dbReference type="SAM" id="SignalP"/>
    </source>
</evidence>
<sequence precursor="true">MRHSISTLAALAICAAMCALILPAPDCQAKEDAGDPAKFLPDDGVGFINDTAVGRHVGQQINRLVKGDGLTKCSDLFAQLDRTACTVSLSPVKKGPRPLPELYVEACKSTVAILISQKHNGRWHITFCATGFVVSADGVIATNYHVIPDSDNYLFAMTSDGQVHPIQEVLAGNKSNDVVLCRISSDALQAFPLREAAPVGSAIRVISNPKGRVNSLSEGIISRRYARPRGKQPPQVDEGDEKKAPVEIRAATRWVTVTADFGRGSSGAPVLDRSGNVVAMARSTDAVEVGVDPRKSVQMVFRDCVPAEVILELIEKPGKP</sequence>
<evidence type="ECO:0000313" key="3">
    <source>
        <dbReference type="EMBL" id="QDS99277.1"/>
    </source>
</evidence>
<dbReference type="KEGG" id="amob:HG15A2_25990"/>
<dbReference type="PRINTS" id="PR00834">
    <property type="entry name" value="PROTEASES2C"/>
</dbReference>
<keyword evidence="3" id="KW-0378">Hydrolase</keyword>
<name>A0A517MWT7_9BACT</name>
<gene>
    <name evidence="3" type="primary">htrA</name>
    <name evidence="3" type="ORF">HG15A2_25990</name>
</gene>
<dbReference type="GO" id="GO:0004252">
    <property type="term" value="F:serine-type endopeptidase activity"/>
    <property type="evidence" value="ECO:0007669"/>
    <property type="project" value="InterPro"/>
</dbReference>
<feature type="chain" id="PRO_5021999078" evidence="2">
    <location>
        <begin position="30"/>
        <end position="320"/>
    </location>
</feature>
<organism evidence="3 4">
    <name type="scientific">Adhaeretor mobilis</name>
    <dbReference type="NCBI Taxonomy" id="1930276"/>
    <lineage>
        <taxon>Bacteria</taxon>
        <taxon>Pseudomonadati</taxon>
        <taxon>Planctomycetota</taxon>
        <taxon>Planctomycetia</taxon>
        <taxon>Pirellulales</taxon>
        <taxon>Lacipirellulaceae</taxon>
        <taxon>Adhaeretor</taxon>
    </lineage>
</organism>
<dbReference type="Gene3D" id="2.40.10.120">
    <property type="match status" value="1"/>
</dbReference>
<dbReference type="SUPFAM" id="SSF50494">
    <property type="entry name" value="Trypsin-like serine proteases"/>
    <property type="match status" value="1"/>
</dbReference>
<keyword evidence="4" id="KW-1185">Reference proteome</keyword>
<keyword evidence="2" id="KW-0732">Signal</keyword>
<accession>A0A517MWT7</accession>
<dbReference type="Pfam" id="PF13365">
    <property type="entry name" value="Trypsin_2"/>
    <property type="match status" value="1"/>
</dbReference>
<keyword evidence="3" id="KW-0645">Protease</keyword>
<dbReference type="InterPro" id="IPR001940">
    <property type="entry name" value="Peptidase_S1C"/>
</dbReference>
<reference evidence="3 4" key="1">
    <citation type="submission" date="2019-02" db="EMBL/GenBank/DDBJ databases">
        <title>Deep-cultivation of Planctomycetes and their phenomic and genomic characterization uncovers novel biology.</title>
        <authorList>
            <person name="Wiegand S."/>
            <person name="Jogler M."/>
            <person name="Boedeker C."/>
            <person name="Pinto D."/>
            <person name="Vollmers J."/>
            <person name="Rivas-Marin E."/>
            <person name="Kohn T."/>
            <person name="Peeters S.H."/>
            <person name="Heuer A."/>
            <person name="Rast P."/>
            <person name="Oberbeckmann S."/>
            <person name="Bunk B."/>
            <person name="Jeske O."/>
            <person name="Meyerdierks A."/>
            <person name="Storesund J.E."/>
            <person name="Kallscheuer N."/>
            <person name="Luecker S."/>
            <person name="Lage O.M."/>
            <person name="Pohl T."/>
            <person name="Merkel B.J."/>
            <person name="Hornburger P."/>
            <person name="Mueller R.-W."/>
            <person name="Bruemmer F."/>
            <person name="Labrenz M."/>
            <person name="Spormann A.M."/>
            <person name="Op den Camp H."/>
            <person name="Overmann J."/>
            <person name="Amann R."/>
            <person name="Jetten M.S.M."/>
            <person name="Mascher T."/>
            <person name="Medema M.H."/>
            <person name="Devos D.P."/>
            <person name="Kaster A.-K."/>
            <person name="Ovreas L."/>
            <person name="Rohde M."/>
            <person name="Galperin M.Y."/>
            <person name="Jogler C."/>
        </authorList>
    </citation>
    <scope>NUCLEOTIDE SEQUENCE [LARGE SCALE GENOMIC DNA]</scope>
    <source>
        <strain evidence="3 4">HG15A2</strain>
    </source>
</reference>
<dbReference type="EMBL" id="CP036263">
    <property type="protein sequence ID" value="QDS99277.1"/>
    <property type="molecule type" value="Genomic_DNA"/>
</dbReference>
<dbReference type="Proteomes" id="UP000319852">
    <property type="component" value="Chromosome"/>
</dbReference>
<dbReference type="AlphaFoldDB" id="A0A517MWT7"/>
<dbReference type="GO" id="GO:0006508">
    <property type="term" value="P:proteolysis"/>
    <property type="evidence" value="ECO:0007669"/>
    <property type="project" value="UniProtKB-KW"/>
</dbReference>
<dbReference type="RefSeq" id="WP_145060520.1">
    <property type="nucleotide sequence ID" value="NZ_CP036263.1"/>
</dbReference>
<evidence type="ECO:0000313" key="4">
    <source>
        <dbReference type="Proteomes" id="UP000319852"/>
    </source>
</evidence>
<evidence type="ECO:0000256" key="1">
    <source>
        <dbReference type="SAM" id="MobiDB-lite"/>
    </source>
</evidence>
<protein>
    <submittedName>
        <fullName evidence="3">Serine protease HtrA</fullName>
    </submittedName>
</protein>